<feature type="compositionally biased region" description="Polar residues" evidence="1">
    <location>
        <begin position="136"/>
        <end position="147"/>
    </location>
</feature>
<proteinExistence type="predicted"/>
<reference evidence="3" key="2">
    <citation type="submission" date="2024-10" db="UniProtKB">
        <authorList>
            <consortium name="EnsemblProtists"/>
        </authorList>
    </citation>
    <scope>IDENTIFICATION</scope>
</reference>
<dbReference type="HOGENOM" id="CLU_076753_0_0_1"/>
<evidence type="ECO:0000259" key="2">
    <source>
        <dbReference type="PROSITE" id="PS50006"/>
    </source>
</evidence>
<dbReference type="Proteomes" id="UP000013827">
    <property type="component" value="Unassembled WGS sequence"/>
</dbReference>
<evidence type="ECO:0000313" key="3">
    <source>
        <dbReference type="EnsemblProtists" id="EOD27831"/>
    </source>
</evidence>
<sequence>MPRPWGRLLFTGGEEGDATLRKVDLTEGEHIVECLVVYTDNRISSTHFKISLRNSSDLGRDCSANGTYLNAQLVGKGNFCFLFQRDEIGLLKPCGGTADHFPFLATDATPQRAAKAVPPLSVSGLSSSGPTPLPTERTSASSSSNGTAKKRLGGIFGSRASSRCDTDEAATPPSEQHSLGVGGPRRPWTASALVIEQLPRSE</sequence>
<dbReference type="InterPro" id="IPR008984">
    <property type="entry name" value="SMAD_FHA_dom_sf"/>
</dbReference>
<dbReference type="AlphaFoldDB" id="A0A0D3JWE6"/>
<dbReference type="RefSeq" id="XP_005780260.1">
    <property type="nucleotide sequence ID" value="XM_005780203.1"/>
</dbReference>
<protein>
    <recommendedName>
        <fullName evidence="2">FHA domain-containing protein</fullName>
    </recommendedName>
</protein>
<feature type="compositionally biased region" description="Low complexity" evidence="1">
    <location>
        <begin position="117"/>
        <end position="130"/>
    </location>
</feature>
<dbReference type="EnsemblProtists" id="EOD27831">
    <property type="protein sequence ID" value="EOD27831"/>
    <property type="gene ID" value="EMIHUDRAFT_204814"/>
</dbReference>
<dbReference type="GeneID" id="17273377"/>
<evidence type="ECO:0000256" key="1">
    <source>
        <dbReference type="SAM" id="MobiDB-lite"/>
    </source>
</evidence>
<dbReference type="Gene3D" id="2.60.200.20">
    <property type="match status" value="1"/>
</dbReference>
<dbReference type="InterPro" id="IPR000253">
    <property type="entry name" value="FHA_dom"/>
</dbReference>
<accession>A0A0D3JWE6</accession>
<dbReference type="SUPFAM" id="SSF49879">
    <property type="entry name" value="SMAD/FHA domain"/>
    <property type="match status" value="1"/>
</dbReference>
<organism evidence="3 4">
    <name type="scientific">Emiliania huxleyi (strain CCMP1516)</name>
    <dbReference type="NCBI Taxonomy" id="280463"/>
    <lineage>
        <taxon>Eukaryota</taxon>
        <taxon>Haptista</taxon>
        <taxon>Haptophyta</taxon>
        <taxon>Prymnesiophyceae</taxon>
        <taxon>Isochrysidales</taxon>
        <taxon>Noelaerhabdaceae</taxon>
        <taxon>Emiliania</taxon>
    </lineage>
</organism>
<dbReference type="PaxDb" id="2903-EOD27831"/>
<dbReference type="Pfam" id="PF00498">
    <property type="entry name" value="FHA"/>
    <property type="match status" value="1"/>
</dbReference>
<reference evidence="4" key="1">
    <citation type="journal article" date="2013" name="Nature">
        <title>Pan genome of the phytoplankton Emiliania underpins its global distribution.</title>
        <authorList>
            <person name="Read B.A."/>
            <person name="Kegel J."/>
            <person name="Klute M.J."/>
            <person name="Kuo A."/>
            <person name="Lefebvre S.C."/>
            <person name="Maumus F."/>
            <person name="Mayer C."/>
            <person name="Miller J."/>
            <person name="Monier A."/>
            <person name="Salamov A."/>
            <person name="Young J."/>
            <person name="Aguilar M."/>
            <person name="Claverie J.M."/>
            <person name="Frickenhaus S."/>
            <person name="Gonzalez K."/>
            <person name="Herman E.K."/>
            <person name="Lin Y.C."/>
            <person name="Napier J."/>
            <person name="Ogata H."/>
            <person name="Sarno A.F."/>
            <person name="Shmutz J."/>
            <person name="Schroeder D."/>
            <person name="de Vargas C."/>
            <person name="Verret F."/>
            <person name="von Dassow P."/>
            <person name="Valentin K."/>
            <person name="Van de Peer Y."/>
            <person name="Wheeler G."/>
            <person name="Dacks J.B."/>
            <person name="Delwiche C.F."/>
            <person name="Dyhrman S.T."/>
            <person name="Glockner G."/>
            <person name="John U."/>
            <person name="Richards T."/>
            <person name="Worden A.Z."/>
            <person name="Zhang X."/>
            <person name="Grigoriev I.V."/>
            <person name="Allen A.E."/>
            <person name="Bidle K."/>
            <person name="Borodovsky M."/>
            <person name="Bowler C."/>
            <person name="Brownlee C."/>
            <person name="Cock J.M."/>
            <person name="Elias M."/>
            <person name="Gladyshev V.N."/>
            <person name="Groth M."/>
            <person name="Guda C."/>
            <person name="Hadaegh A."/>
            <person name="Iglesias-Rodriguez M.D."/>
            <person name="Jenkins J."/>
            <person name="Jones B.M."/>
            <person name="Lawson T."/>
            <person name="Leese F."/>
            <person name="Lindquist E."/>
            <person name="Lobanov A."/>
            <person name="Lomsadze A."/>
            <person name="Malik S.B."/>
            <person name="Marsh M.E."/>
            <person name="Mackinder L."/>
            <person name="Mock T."/>
            <person name="Mueller-Roeber B."/>
            <person name="Pagarete A."/>
            <person name="Parker M."/>
            <person name="Probert I."/>
            <person name="Quesneville H."/>
            <person name="Raines C."/>
            <person name="Rensing S.A."/>
            <person name="Riano-Pachon D.M."/>
            <person name="Richier S."/>
            <person name="Rokitta S."/>
            <person name="Shiraiwa Y."/>
            <person name="Soanes D.M."/>
            <person name="van der Giezen M."/>
            <person name="Wahlund T.M."/>
            <person name="Williams B."/>
            <person name="Wilson W."/>
            <person name="Wolfe G."/>
            <person name="Wurch L.L."/>
        </authorList>
    </citation>
    <scope>NUCLEOTIDE SEQUENCE</scope>
</reference>
<dbReference type="KEGG" id="ehx:EMIHUDRAFT_204814"/>
<feature type="region of interest" description="Disordered" evidence="1">
    <location>
        <begin position="115"/>
        <end position="188"/>
    </location>
</feature>
<evidence type="ECO:0000313" key="4">
    <source>
        <dbReference type="Proteomes" id="UP000013827"/>
    </source>
</evidence>
<name>A0A0D3JWE6_EMIH1</name>
<keyword evidence="4" id="KW-1185">Reference proteome</keyword>
<feature type="domain" description="FHA" evidence="2">
    <location>
        <begin position="25"/>
        <end position="74"/>
    </location>
</feature>
<dbReference type="PROSITE" id="PS50006">
    <property type="entry name" value="FHA_DOMAIN"/>
    <property type="match status" value="1"/>
</dbReference>